<dbReference type="PANTHER" id="PTHR35849:SF2">
    <property type="entry name" value="BLR2341 PROTEIN"/>
    <property type="match status" value="1"/>
</dbReference>
<evidence type="ECO:0000259" key="1">
    <source>
        <dbReference type="PROSITE" id="PS50801"/>
    </source>
</evidence>
<dbReference type="PROSITE" id="PS50801">
    <property type="entry name" value="STAS"/>
    <property type="match status" value="1"/>
</dbReference>
<protein>
    <submittedName>
        <fullName evidence="2">STAS domain-containing protein</fullName>
    </submittedName>
</protein>
<dbReference type="CDD" id="cd07043">
    <property type="entry name" value="STAS_anti-anti-sigma_factors"/>
    <property type="match status" value="1"/>
</dbReference>
<dbReference type="InterPro" id="IPR036513">
    <property type="entry name" value="STAS_dom_sf"/>
</dbReference>
<dbReference type="SUPFAM" id="SSF52091">
    <property type="entry name" value="SpoIIaa-like"/>
    <property type="match status" value="1"/>
</dbReference>
<feature type="domain" description="STAS" evidence="1">
    <location>
        <begin position="13"/>
        <end position="105"/>
    </location>
</feature>
<accession>A0A4U0QCI3</accession>
<dbReference type="Proteomes" id="UP000310016">
    <property type="component" value="Unassembled WGS sequence"/>
</dbReference>
<dbReference type="InterPro" id="IPR058548">
    <property type="entry name" value="MlaB-like_STAS"/>
</dbReference>
<dbReference type="RefSeq" id="WP_136771521.1">
    <property type="nucleotide sequence ID" value="NZ_CP156074.1"/>
</dbReference>
<dbReference type="InterPro" id="IPR002645">
    <property type="entry name" value="STAS_dom"/>
</dbReference>
<evidence type="ECO:0000313" key="2">
    <source>
        <dbReference type="EMBL" id="TJZ79006.1"/>
    </source>
</evidence>
<sequence length="105" mass="10871">MPLTPHENEAGAFRLHGELTVMHAAALKDELLAALAHADTLALDLGEVEDIDTAGVQLLLLLKREAARLGRSVSYGGHSGAVLAALELLDLTGALGDPVLMPKGA</sequence>
<dbReference type="InterPro" id="IPR052746">
    <property type="entry name" value="MlaB_ABC_Transporter"/>
</dbReference>
<name>A0A4U0QCI3_9NEIS</name>
<dbReference type="OrthoDB" id="8527158at2"/>
<dbReference type="PANTHER" id="PTHR35849">
    <property type="entry name" value="BLR2341 PROTEIN"/>
    <property type="match status" value="1"/>
</dbReference>
<dbReference type="EMBL" id="SUMF01000001">
    <property type="protein sequence ID" value="TJZ79006.1"/>
    <property type="molecule type" value="Genomic_DNA"/>
</dbReference>
<proteinExistence type="predicted"/>
<keyword evidence="3" id="KW-1185">Reference proteome</keyword>
<comment type="caution">
    <text evidence="2">The sequence shown here is derived from an EMBL/GenBank/DDBJ whole genome shotgun (WGS) entry which is preliminary data.</text>
</comment>
<gene>
    <name evidence="2" type="ORF">FAZ21_01600</name>
</gene>
<reference evidence="2 3" key="1">
    <citation type="submission" date="2019-04" db="EMBL/GenBank/DDBJ databases">
        <title>Chitiniphilus eburnea sp. nov., a novel chitinolytic bacterium isolated from aquaculture sludge.</title>
        <authorList>
            <person name="Sheng M."/>
        </authorList>
    </citation>
    <scope>NUCLEOTIDE SEQUENCE [LARGE SCALE GENOMIC DNA]</scope>
    <source>
        <strain evidence="2 3">HX-2-15</strain>
    </source>
</reference>
<dbReference type="AlphaFoldDB" id="A0A4U0QCI3"/>
<dbReference type="Gene3D" id="3.30.750.24">
    <property type="entry name" value="STAS domain"/>
    <property type="match status" value="1"/>
</dbReference>
<organism evidence="2 3">
    <name type="scientific">Chitiniphilus eburneus</name>
    <dbReference type="NCBI Taxonomy" id="2571148"/>
    <lineage>
        <taxon>Bacteria</taxon>
        <taxon>Pseudomonadati</taxon>
        <taxon>Pseudomonadota</taxon>
        <taxon>Betaproteobacteria</taxon>
        <taxon>Neisseriales</taxon>
        <taxon>Chitinibacteraceae</taxon>
        <taxon>Chitiniphilus</taxon>
    </lineage>
</organism>
<dbReference type="Pfam" id="PF13466">
    <property type="entry name" value="STAS_2"/>
    <property type="match status" value="1"/>
</dbReference>
<evidence type="ECO:0000313" key="3">
    <source>
        <dbReference type="Proteomes" id="UP000310016"/>
    </source>
</evidence>